<accession>A0ABZ2PGY6</accession>
<keyword evidence="1" id="KW-0472">Membrane</keyword>
<dbReference type="Pfam" id="PF11255">
    <property type="entry name" value="DUF3054"/>
    <property type="match status" value="1"/>
</dbReference>
<feature type="transmembrane region" description="Helical" evidence="1">
    <location>
        <begin position="7"/>
        <end position="25"/>
    </location>
</feature>
<sequence length="125" mass="13395">MSSRRPVIAAVIDLLFVVIFCAIGRRSHDEANAVAGLATTAWPFIIGALVGWVATWVLYRDKFDAYLIIPTGVLVWVCTVVAGMLLRVVSGQGTAVSFIIVASTVLAVFLLGWRGLAKLLPAPKN</sequence>
<dbReference type="InterPro" id="IPR021414">
    <property type="entry name" value="DUF3054"/>
</dbReference>
<feature type="transmembrane region" description="Helical" evidence="1">
    <location>
        <begin position="66"/>
        <end position="89"/>
    </location>
</feature>
<organism evidence="2 3">
    <name type="scientific">Rhodococcus sovatensis</name>
    <dbReference type="NCBI Taxonomy" id="1805840"/>
    <lineage>
        <taxon>Bacteria</taxon>
        <taxon>Bacillati</taxon>
        <taxon>Actinomycetota</taxon>
        <taxon>Actinomycetes</taxon>
        <taxon>Mycobacteriales</taxon>
        <taxon>Nocardiaceae</taxon>
        <taxon>Rhodococcus</taxon>
    </lineage>
</organism>
<reference evidence="2 3" key="1">
    <citation type="submission" date="2024-03" db="EMBL/GenBank/DDBJ databases">
        <title>Natural products discovery in diverse microorganisms through a two-stage MS feature dereplication strategy.</title>
        <authorList>
            <person name="Zhang R."/>
        </authorList>
    </citation>
    <scope>NUCLEOTIDE SEQUENCE [LARGE SCALE GENOMIC DNA]</scope>
    <source>
        <strain evidence="2 3">18930</strain>
    </source>
</reference>
<keyword evidence="1" id="KW-0812">Transmembrane</keyword>
<dbReference type="EMBL" id="CP147846">
    <property type="protein sequence ID" value="WXG68279.1"/>
    <property type="molecule type" value="Genomic_DNA"/>
</dbReference>
<feature type="transmembrane region" description="Helical" evidence="1">
    <location>
        <begin position="37"/>
        <end position="59"/>
    </location>
</feature>
<proteinExistence type="predicted"/>
<evidence type="ECO:0000313" key="2">
    <source>
        <dbReference type="EMBL" id="WXG68279.1"/>
    </source>
</evidence>
<keyword evidence="3" id="KW-1185">Reference proteome</keyword>
<feature type="transmembrane region" description="Helical" evidence="1">
    <location>
        <begin position="95"/>
        <end position="116"/>
    </location>
</feature>
<keyword evidence="1" id="KW-1133">Transmembrane helix</keyword>
<gene>
    <name evidence="2" type="ORF">WDS16_24270</name>
</gene>
<protein>
    <submittedName>
        <fullName evidence="2">DUF3054 domain-containing protein</fullName>
    </submittedName>
</protein>
<dbReference type="Proteomes" id="UP001432000">
    <property type="component" value="Chromosome"/>
</dbReference>
<dbReference type="RefSeq" id="WP_338888376.1">
    <property type="nucleotide sequence ID" value="NZ_CP147846.1"/>
</dbReference>
<evidence type="ECO:0000256" key="1">
    <source>
        <dbReference type="SAM" id="Phobius"/>
    </source>
</evidence>
<evidence type="ECO:0000313" key="3">
    <source>
        <dbReference type="Proteomes" id="UP001432000"/>
    </source>
</evidence>
<name>A0ABZ2PGY6_9NOCA</name>